<reference evidence="5 6" key="1">
    <citation type="submission" date="2019-10" db="EMBL/GenBank/DDBJ databases">
        <title>Draft Genome Assembly of Rhodococcus zopfii DSM44189.</title>
        <authorList>
            <person name="Sutton J.M."/>
            <person name="Akob D.M."/>
            <person name="Bushman T.J."/>
        </authorList>
    </citation>
    <scope>NUCLEOTIDE SEQUENCE [LARGE SCALE GENOMIC DNA]</scope>
    <source>
        <strain evidence="5 6">DSM 44189</strain>
    </source>
</reference>
<evidence type="ECO:0000313" key="6">
    <source>
        <dbReference type="Proteomes" id="UP001275440"/>
    </source>
</evidence>
<dbReference type="PRINTS" id="PR01438">
    <property type="entry name" value="UNVRSLSTRESS"/>
</dbReference>
<comment type="caution">
    <text evidence="5">The sequence shown here is derived from an EMBL/GenBank/DDBJ whole genome shotgun (WGS) entry which is preliminary data.</text>
</comment>
<dbReference type="PANTHER" id="PTHR46268:SF27">
    <property type="entry name" value="UNIVERSAL STRESS PROTEIN RV2623"/>
    <property type="match status" value="1"/>
</dbReference>
<gene>
    <name evidence="5" type="ORF">F8M49_05925</name>
</gene>
<evidence type="ECO:0000259" key="4">
    <source>
        <dbReference type="Pfam" id="PF00582"/>
    </source>
</evidence>
<keyword evidence="2" id="KW-0547">Nucleotide-binding</keyword>
<dbReference type="EMBL" id="WBMO01000001">
    <property type="protein sequence ID" value="MDV2475077.1"/>
    <property type="molecule type" value="Genomic_DNA"/>
</dbReference>
<proteinExistence type="inferred from homology"/>
<dbReference type="SUPFAM" id="SSF52402">
    <property type="entry name" value="Adenine nucleotide alpha hydrolases-like"/>
    <property type="match status" value="2"/>
</dbReference>
<sequence length="283" mass="29910">MSTASNGRGIVAGIDGSASALGAARWAASVAQRFGEPLHLLHVQTNGRSGDRNGDAEGLLDAAETAVRAGPSGVEIERSIEHGDPQKVLVEKSGAARMIVLGHLTTSEMQSMFRGSDVVYTSNHAKCPVVSWRGEPAPEAVNGRPVAVGVDGSELSNKAIEHAFEFASFVGAPLVAVHSWTEQSTLTYGEGSRFIEWDDHVKQQTALVSESLAGWQSRYPDVEVTHSVERGKPEEALLEHSSRAQLVVVGSHGRSPMTAAVLGSTSQSLLHHALCPVLIARAV</sequence>
<comment type="similarity">
    <text evidence="1">Belongs to the universal stress protein A family.</text>
</comment>
<name>A0ABU3WM54_9NOCA</name>
<feature type="domain" description="UspA" evidence="4">
    <location>
        <begin position="144"/>
        <end position="281"/>
    </location>
</feature>
<dbReference type="InterPro" id="IPR006015">
    <property type="entry name" value="Universal_stress_UspA"/>
</dbReference>
<dbReference type="CDD" id="cd00293">
    <property type="entry name" value="USP-like"/>
    <property type="match status" value="1"/>
</dbReference>
<protein>
    <submittedName>
        <fullName evidence="5">Universal stress protein</fullName>
    </submittedName>
</protein>
<keyword evidence="3" id="KW-0067">ATP-binding</keyword>
<dbReference type="InterPro" id="IPR014729">
    <property type="entry name" value="Rossmann-like_a/b/a_fold"/>
</dbReference>
<feature type="domain" description="UspA" evidence="4">
    <location>
        <begin position="10"/>
        <end position="130"/>
    </location>
</feature>
<dbReference type="Gene3D" id="3.40.50.620">
    <property type="entry name" value="HUPs"/>
    <property type="match status" value="2"/>
</dbReference>
<accession>A0ABU3WM54</accession>
<evidence type="ECO:0000256" key="1">
    <source>
        <dbReference type="ARBA" id="ARBA00008791"/>
    </source>
</evidence>
<organism evidence="5 6">
    <name type="scientific">Rhodococcus zopfii</name>
    <dbReference type="NCBI Taxonomy" id="43772"/>
    <lineage>
        <taxon>Bacteria</taxon>
        <taxon>Bacillati</taxon>
        <taxon>Actinomycetota</taxon>
        <taxon>Actinomycetes</taxon>
        <taxon>Mycobacteriales</taxon>
        <taxon>Nocardiaceae</taxon>
        <taxon>Rhodococcus</taxon>
    </lineage>
</organism>
<dbReference type="Pfam" id="PF00582">
    <property type="entry name" value="Usp"/>
    <property type="match status" value="2"/>
</dbReference>
<dbReference type="RefSeq" id="WP_072812728.1">
    <property type="nucleotide sequence ID" value="NZ_JAHWLX010000119.1"/>
</dbReference>
<evidence type="ECO:0000313" key="5">
    <source>
        <dbReference type="EMBL" id="MDV2475077.1"/>
    </source>
</evidence>
<evidence type="ECO:0000256" key="3">
    <source>
        <dbReference type="ARBA" id="ARBA00022840"/>
    </source>
</evidence>
<keyword evidence="6" id="KW-1185">Reference proteome</keyword>
<dbReference type="InterPro" id="IPR006016">
    <property type="entry name" value="UspA"/>
</dbReference>
<dbReference type="Proteomes" id="UP001275440">
    <property type="component" value="Unassembled WGS sequence"/>
</dbReference>
<dbReference type="PANTHER" id="PTHR46268">
    <property type="entry name" value="STRESS RESPONSE PROTEIN NHAX"/>
    <property type="match status" value="1"/>
</dbReference>
<evidence type="ECO:0000256" key="2">
    <source>
        <dbReference type="ARBA" id="ARBA00022741"/>
    </source>
</evidence>